<dbReference type="InterPro" id="IPR036388">
    <property type="entry name" value="WH-like_DNA-bd_sf"/>
</dbReference>
<name>A0A5S4FJR5_9ACTN</name>
<keyword evidence="1" id="KW-0805">Transcription regulation</keyword>
<organism evidence="6 7">
    <name type="scientific">Nonomuraea turkmeniaca</name>
    <dbReference type="NCBI Taxonomy" id="103838"/>
    <lineage>
        <taxon>Bacteria</taxon>
        <taxon>Bacillati</taxon>
        <taxon>Actinomycetota</taxon>
        <taxon>Actinomycetes</taxon>
        <taxon>Streptosporangiales</taxon>
        <taxon>Streptosporangiaceae</taxon>
        <taxon>Nonomuraea</taxon>
    </lineage>
</organism>
<dbReference type="PANTHER" id="PTHR30136:SF24">
    <property type="entry name" value="HTH-TYPE TRANSCRIPTIONAL REPRESSOR ALLR"/>
    <property type="match status" value="1"/>
</dbReference>
<protein>
    <submittedName>
        <fullName evidence="6">IclR family transcriptional regulator</fullName>
    </submittedName>
</protein>
<sequence length="264" mass="28758">MIPVRQAAGEVGSGRMQTLVRALRVLRLLSEDPAGMTLQEISDRLDIPLASTYRLLSTMVQEEFVVRTSRTRRYFAGPGALALGEAARREDRLRHTPPPLLAQAAITAGETAFVTELVDDRAICVAIAEGRRPLRLFVRLGQEMPLHAAAAARVLLVDREEDDVLELLGPSLPRFTSDTLCSHQAVLDHLKEVRALGYDTCVGELDEGVRAVSSAIRDAEGQVRQSLTVAGPAQRMRHPANWNLVVKVVRETSAALSADLGGLE</sequence>
<dbReference type="GO" id="GO:0003700">
    <property type="term" value="F:DNA-binding transcription factor activity"/>
    <property type="evidence" value="ECO:0007669"/>
    <property type="project" value="TreeGrafter"/>
</dbReference>
<accession>A0A5S4FJR5</accession>
<dbReference type="PROSITE" id="PS51077">
    <property type="entry name" value="HTH_ICLR"/>
    <property type="match status" value="1"/>
</dbReference>
<dbReference type="Pfam" id="PF09339">
    <property type="entry name" value="HTH_IclR"/>
    <property type="match status" value="1"/>
</dbReference>
<evidence type="ECO:0000256" key="2">
    <source>
        <dbReference type="ARBA" id="ARBA00023125"/>
    </source>
</evidence>
<dbReference type="PROSITE" id="PS51078">
    <property type="entry name" value="ICLR_ED"/>
    <property type="match status" value="1"/>
</dbReference>
<dbReference type="GO" id="GO:0003677">
    <property type="term" value="F:DNA binding"/>
    <property type="evidence" value="ECO:0007669"/>
    <property type="project" value="UniProtKB-KW"/>
</dbReference>
<dbReference type="InterPro" id="IPR014757">
    <property type="entry name" value="Tscrpt_reg_IclR_C"/>
</dbReference>
<reference evidence="6 7" key="1">
    <citation type="submission" date="2019-05" db="EMBL/GenBank/DDBJ databases">
        <title>Draft genome sequence of Nonomuraea turkmeniaca DSM 43926.</title>
        <authorList>
            <person name="Saricaoglu S."/>
            <person name="Isik K."/>
        </authorList>
    </citation>
    <scope>NUCLEOTIDE SEQUENCE [LARGE SCALE GENOMIC DNA]</scope>
    <source>
        <strain evidence="6 7">DSM 43926</strain>
    </source>
</reference>
<proteinExistence type="predicted"/>
<evidence type="ECO:0000256" key="1">
    <source>
        <dbReference type="ARBA" id="ARBA00023015"/>
    </source>
</evidence>
<evidence type="ECO:0000313" key="6">
    <source>
        <dbReference type="EMBL" id="TMR20734.1"/>
    </source>
</evidence>
<feature type="domain" description="IclR-ED" evidence="5">
    <location>
        <begin position="79"/>
        <end position="262"/>
    </location>
</feature>
<dbReference type="Pfam" id="PF01614">
    <property type="entry name" value="IclR_C"/>
    <property type="match status" value="1"/>
</dbReference>
<evidence type="ECO:0000256" key="3">
    <source>
        <dbReference type="ARBA" id="ARBA00023163"/>
    </source>
</evidence>
<dbReference type="InterPro" id="IPR036390">
    <property type="entry name" value="WH_DNA-bd_sf"/>
</dbReference>
<evidence type="ECO:0000313" key="7">
    <source>
        <dbReference type="Proteomes" id="UP000309128"/>
    </source>
</evidence>
<dbReference type="SUPFAM" id="SSF55781">
    <property type="entry name" value="GAF domain-like"/>
    <property type="match status" value="1"/>
</dbReference>
<dbReference type="SUPFAM" id="SSF46785">
    <property type="entry name" value="Winged helix' DNA-binding domain"/>
    <property type="match status" value="1"/>
</dbReference>
<keyword evidence="3" id="KW-0804">Transcription</keyword>
<dbReference type="InterPro" id="IPR005471">
    <property type="entry name" value="Tscrpt_reg_IclR_N"/>
</dbReference>
<dbReference type="PANTHER" id="PTHR30136">
    <property type="entry name" value="HELIX-TURN-HELIX TRANSCRIPTIONAL REGULATOR, ICLR FAMILY"/>
    <property type="match status" value="1"/>
</dbReference>
<dbReference type="EMBL" id="VCKY01000053">
    <property type="protein sequence ID" value="TMR20734.1"/>
    <property type="molecule type" value="Genomic_DNA"/>
</dbReference>
<comment type="caution">
    <text evidence="6">The sequence shown here is derived from an EMBL/GenBank/DDBJ whole genome shotgun (WGS) entry which is preliminary data.</text>
</comment>
<dbReference type="SMART" id="SM00346">
    <property type="entry name" value="HTH_ICLR"/>
    <property type="match status" value="1"/>
</dbReference>
<dbReference type="InterPro" id="IPR029016">
    <property type="entry name" value="GAF-like_dom_sf"/>
</dbReference>
<gene>
    <name evidence="6" type="ORF">ETD86_17775</name>
</gene>
<feature type="domain" description="HTH iclR-type" evidence="4">
    <location>
        <begin position="16"/>
        <end position="78"/>
    </location>
</feature>
<dbReference type="RefSeq" id="WP_138667267.1">
    <property type="nucleotide sequence ID" value="NZ_VCKY01000053.1"/>
</dbReference>
<keyword evidence="2" id="KW-0238">DNA-binding</keyword>
<dbReference type="OrthoDB" id="9807558at2"/>
<dbReference type="Gene3D" id="1.10.10.10">
    <property type="entry name" value="Winged helix-like DNA-binding domain superfamily/Winged helix DNA-binding domain"/>
    <property type="match status" value="1"/>
</dbReference>
<dbReference type="AlphaFoldDB" id="A0A5S4FJR5"/>
<keyword evidence="7" id="KW-1185">Reference proteome</keyword>
<dbReference type="Gene3D" id="3.30.450.40">
    <property type="match status" value="1"/>
</dbReference>
<dbReference type="Proteomes" id="UP000309128">
    <property type="component" value="Unassembled WGS sequence"/>
</dbReference>
<dbReference type="GO" id="GO:0045892">
    <property type="term" value="P:negative regulation of DNA-templated transcription"/>
    <property type="evidence" value="ECO:0007669"/>
    <property type="project" value="TreeGrafter"/>
</dbReference>
<evidence type="ECO:0000259" key="4">
    <source>
        <dbReference type="PROSITE" id="PS51077"/>
    </source>
</evidence>
<dbReference type="InterPro" id="IPR050707">
    <property type="entry name" value="HTH_MetabolicPath_Reg"/>
</dbReference>
<evidence type="ECO:0000259" key="5">
    <source>
        <dbReference type="PROSITE" id="PS51078"/>
    </source>
</evidence>